<feature type="region of interest" description="Disordered" evidence="4">
    <location>
        <begin position="1"/>
        <end position="70"/>
    </location>
</feature>
<accession>A0A9Q5NDI0</accession>
<evidence type="ECO:0000313" key="6">
    <source>
        <dbReference type="EMBL" id="OCB89839.1"/>
    </source>
</evidence>
<dbReference type="Gene3D" id="1.10.30.10">
    <property type="entry name" value="High mobility group box domain"/>
    <property type="match status" value="1"/>
</dbReference>
<feature type="region of interest" description="Disordered" evidence="4">
    <location>
        <begin position="205"/>
        <end position="327"/>
    </location>
</feature>
<dbReference type="Pfam" id="PF00505">
    <property type="entry name" value="HMG_box"/>
    <property type="match status" value="1"/>
</dbReference>
<evidence type="ECO:0000256" key="1">
    <source>
        <dbReference type="ARBA" id="ARBA00023125"/>
    </source>
</evidence>
<reference evidence="6" key="1">
    <citation type="submission" date="2016-06" db="EMBL/GenBank/DDBJ databases">
        <title>Draft Genome sequence of the fungus Inonotus baumii.</title>
        <authorList>
            <person name="Zhu H."/>
            <person name="Lin W."/>
        </authorList>
    </citation>
    <scope>NUCLEOTIDE SEQUENCE</scope>
    <source>
        <strain evidence="6">821</strain>
    </source>
</reference>
<evidence type="ECO:0000259" key="5">
    <source>
        <dbReference type="PROSITE" id="PS50118"/>
    </source>
</evidence>
<feature type="region of interest" description="Disordered" evidence="4">
    <location>
        <begin position="564"/>
        <end position="606"/>
    </location>
</feature>
<evidence type="ECO:0000313" key="7">
    <source>
        <dbReference type="Proteomes" id="UP000757232"/>
    </source>
</evidence>
<dbReference type="EMBL" id="LNZH02000147">
    <property type="protein sequence ID" value="OCB89839.1"/>
    <property type="molecule type" value="Genomic_DNA"/>
</dbReference>
<dbReference type="GO" id="GO:0005634">
    <property type="term" value="C:nucleus"/>
    <property type="evidence" value="ECO:0007669"/>
    <property type="project" value="UniProtKB-UniRule"/>
</dbReference>
<dbReference type="CDD" id="cd01389">
    <property type="entry name" value="HMG-box_ROX1-like"/>
    <property type="match status" value="1"/>
</dbReference>
<protein>
    <submittedName>
        <fullName evidence="6">HMG-box</fullName>
    </submittedName>
</protein>
<dbReference type="Proteomes" id="UP000757232">
    <property type="component" value="Unassembled WGS sequence"/>
</dbReference>
<dbReference type="GO" id="GO:0000981">
    <property type="term" value="F:DNA-binding transcription factor activity, RNA polymerase II-specific"/>
    <property type="evidence" value="ECO:0007669"/>
    <property type="project" value="TreeGrafter"/>
</dbReference>
<dbReference type="PROSITE" id="PS50118">
    <property type="entry name" value="HMG_BOX_2"/>
    <property type="match status" value="1"/>
</dbReference>
<proteinExistence type="predicted"/>
<dbReference type="GO" id="GO:0000978">
    <property type="term" value="F:RNA polymerase II cis-regulatory region sequence-specific DNA binding"/>
    <property type="evidence" value="ECO:0007669"/>
    <property type="project" value="TreeGrafter"/>
</dbReference>
<feature type="compositionally biased region" description="Polar residues" evidence="4">
    <location>
        <begin position="32"/>
        <end position="43"/>
    </location>
</feature>
<feature type="compositionally biased region" description="Low complexity" evidence="4">
    <location>
        <begin position="307"/>
        <end position="327"/>
    </location>
</feature>
<gene>
    <name evidence="6" type="ORF">A7U60_g2949</name>
</gene>
<keyword evidence="1 3" id="KW-0238">DNA-binding</keyword>
<organism evidence="6 7">
    <name type="scientific">Sanghuangporus baumii</name>
    <name type="common">Phellinus baumii</name>
    <dbReference type="NCBI Taxonomy" id="108892"/>
    <lineage>
        <taxon>Eukaryota</taxon>
        <taxon>Fungi</taxon>
        <taxon>Dikarya</taxon>
        <taxon>Basidiomycota</taxon>
        <taxon>Agaricomycotina</taxon>
        <taxon>Agaricomycetes</taxon>
        <taxon>Hymenochaetales</taxon>
        <taxon>Hymenochaetaceae</taxon>
        <taxon>Sanghuangporus</taxon>
    </lineage>
</organism>
<dbReference type="OrthoDB" id="6247875at2759"/>
<feature type="domain" description="HMG box" evidence="5">
    <location>
        <begin position="71"/>
        <end position="140"/>
    </location>
</feature>
<name>A0A9Q5NDI0_SANBA</name>
<feature type="compositionally biased region" description="Basic and acidic residues" evidence="4">
    <location>
        <begin position="246"/>
        <end position="265"/>
    </location>
</feature>
<feature type="compositionally biased region" description="Low complexity" evidence="4">
    <location>
        <begin position="286"/>
        <end position="299"/>
    </location>
</feature>
<feature type="DNA-binding region" description="HMG box" evidence="3">
    <location>
        <begin position="71"/>
        <end position="140"/>
    </location>
</feature>
<sequence length="606" mass="66465">MKTLTVPRAYTGPTPSPYPSSRSPSISQNTPIPSESQLSTDKPNPTKKPRALPTSQSEAQSHARKREEGYIKRPSNAFILFRTDFVAQGRIPSSLESHSQNLSRIAGAVWKSMSEDEKAPWKTKAVEVKEEHKRMFPKYEYHPSDSYALRGRRKVVKGRGERELREAMRKCKVVAQLVKDGAQGEELEKAIEEMEEAKEKFKNKGKAKMARKEKEGEVDSYLTPRPEIIPGGKGGMVPLQLNNHLGKHESDRKRMKQREEKEASRHCPVPSYELPSIDELRRNPALLGSLSPPSTSPTSDEVEPVNSVSASTSALSSPASGASKHSLSLPPPLLCLPNTFIPPGHALESELLSSKAFASNMASTQSRSDFVNIRNENPDSRTASGSKVTLPPIRSPIDADAFSVANRLTPKTLCGGGERNPLSVSTRKFPGALHVPDKPRSATHTLASAVTDKDTLPTRASERSSAYQHRSRLTSKIHSLDITGDPSSVSKPAFWGSGFAIASIDSNPFGSSAFGTSSSSFHDKELAGQGCRDVFFRHSGSDQSQSQMGARSIQETEKWTLHQVNSQPHTRLKPTLDDVATGRYRRMRNSKIETDSDRSVVGSINP</sequence>
<dbReference type="InterPro" id="IPR009071">
    <property type="entry name" value="HMG_box_dom"/>
</dbReference>
<dbReference type="PANTHER" id="PTHR45789:SF2">
    <property type="entry name" value="FI18025P1"/>
    <property type="match status" value="1"/>
</dbReference>
<dbReference type="PANTHER" id="PTHR45789">
    <property type="entry name" value="FI18025P1"/>
    <property type="match status" value="1"/>
</dbReference>
<dbReference type="InterPro" id="IPR036910">
    <property type="entry name" value="HMG_box_dom_sf"/>
</dbReference>
<keyword evidence="2 3" id="KW-0539">Nucleus</keyword>
<evidence type="ECO:0000256" key="2">
    <source>
        <dbReference type="ARBA" id="ARBA00023242"/>
    </source>
</evidence>
<dbReference type="SUPFAM" id="SSF47095">
    <property type="entry name" value="HMG-box"/>
    <property type="match status" value="1"/>
</dbReference>
<dbReference type="InterPro" id="IPR051356">
    <property type="entry name" value="SOX/SOX-like_TF"/>
</dbReference>
<dbReference type="SMART" id="SM00398">
    <property type="entry name" value="HMG"/>
    <property type="match status" value="1"/>
</dbReference>
<keyword evidence="7" id="KW-1185">Reference proteome</keyword>
<comment type="caution">
    <text evidence="6">The sequence shown here is derived from an EMBL/GenBank/DDBJ whole genome shotgun (WGS) entry which is preliminary data.</text>
</comment>
<evidence type="ECO:0000256" key="4">
    <source>
        <dbReference type="SAM" id="MobiDB-lite"/>
    </source>
</evidence>
<evidence type="ECO:0000256" key="3">
    <source>
        <dbReference type="PROSITE-ProRule" id="PRU00267"/>
    </source>
</evidence>
<dbReference type="AlphaFoldDB" id="A0A9Q5NDI0"/>
<feature type="compositionally biased region" description="Low complexity" evidence="4">
    <location>
        <begin position="19"/>
        <end position="31"/>
    </location>
</feature>